<keyword evidence="3" id="KW-1185">Reference proteome</keyword>
<name>A0A4Q7KQJ0_9PSEU</name>
<keyword evidence="1" id="KW-1133">Transmembrane helix</keyword>
<accession>A0A4Q7KQJ0</accession>
<proteinExistence type="predicted"/>
<evidence type="ECO:0000313" key="3">
    <source>
        <dbReference type="Proteomes" id="UP000294257"/>
    </source>
</evidence>
<dbReference type="OrthoDB" id="3629791at2"/>
<comment type="caution">
    <text evidence="2">The sequence shown here is derived from an EMBL/GenBank/DDBJ whole genome shotgun (WGS) entry which is preliminary data.</text>
</comment>
<dbReference type="EMBL" id="SGWQ01000005">
    <property type="protein sequence ID" value="RZS37582.1"/>
    <property type="molecule type" value="Genomic_DNA"/>
</dbReference>
<sequence length="206" mass="22552">MTDPAARKRAVRWQSRRRRWGARWRRWFPEPKTDEPASRWAAVGQSVGTLAIAVGLAGGVFLGASTVRTASGYQPGDPAGTVPAKVLGCAESDPISWYGFGRWAECEVEIIWKDRPTTIVLEAPGLHVEDEGRTVELERFAQHDSESGRTGYDYSPVGTMHSDWLYFGVAIPLTVLAALLGLLVCAAAAATVDAVRTALRRDREDQ</sequence>
<dbReference type="Pfam" id="PF19873">
    <property type="entry name" value="DUF6346"/>
    <property type="match status" value="1"/>
</dbReference>
<protein>
    <submittedName>
        <fullName evidence="2">Uncharacterized protein</fullName>
    </submittedName>
</protein>
<evidence type="ECO:0000256" key="1">
    <source>
        <dbReference type="SAM" id="Phobius"/>
    </source>
</evidence>
<organism evidence="2 3">
    <name type="scientific">Herbihabitans rhizosphaerae</name>
    <dbReference type="NCBI Taxonomy" id="1872711"/>
    <lineage>
        <taxon>Bacteria</taxon>
        <taxon>Bacillati</taxon>
        <taxon>Actinomycetota</taxon>
        <taxon>Actinomycetes</taxon>
        <taxon>Pseudonocardiales</taxon>
        <taxon>Pseudonocardiaceae</taxon>
        <taxon>Herbihabitans</taxon>
    </lineage>
</organism>
<dbReference type="InterPro" id="IPR045927">
    <property type="entry name" value="DUF6346"/>
</dbReference>
<evidence type="ECO:0000313" key="2">
    <source>
        <dbReference type="EMBL" id="RZS37582.1"/>
    </source>
</evidence>
<dbReference type="Proteomes" id="UP000294257">
    <property type="component" value="Unassembled WGS sequence"/>
</dbReference>
<feature type="transmembrane region" description="Helical" evidence="1">
    <location>
        <begin position="164"/>
        <end position="192"/>
    </location>
</feature>
<keyword evidence="1" id="KW-0472">Membrane</keyword>
<gene>
    <name evidence="2" type="ORF">EV193_105140</name>
</gene>
<reference evidence="2 3" key="1">
    <citation type="submission" date="2019-02" db="EMBL/GenBank/DDBJ databases">
        <title>Genomic Encyclopedia of Type Strains, Phase IV (KMG-IV): sequencing the most valuable type-strain genomes for metagenomic binning, comparative biology and taxonomic classification.</title>
        <authorList>
            <person name="Goeker M."/>
        </authorList>
    </citation>
    <scope>NUCLEOTIDE SEQUENCE [LARGE SCALE GENOMIC DNA]</scope>
    <source>
        <strain evidence="2 3">DSM 101727</strain>
    </source>
</reference>
<dbReference type="RefSeq" id="WP_130345062.1">
    <property type="nucleotide sequence ID" value="NZ_SGWQ01000005.1"/>
</dbReference>
<dbReference type="AlphaFoldDB" id="A0A4Q7KQJ0"/>
<keyword evidence="1" id="KW-0812">Transmembrane</keyword>